<evidence type="ECO:0000313" key="10">
    <source>
        <dbReference type="EMBL" id="GER24568.1"/>
    </source>
</evidence>
<dbReference type="GO" id="GO:0015937">
    <property type="term" value="P:coenzyme A biosynthetic process"/>
    <property type="evidence" value="ECO:0007669"/>
    <property type="project" value="UniProtKB-KW"/>
</dbReference>
<dbReference type="InterPro" id="IPR036551">
    <property type="entry name" value="Flavin_trans-like"/>
</dbReference>
<dbReference type="OrthoDB" id="1532798at2759"/>
<dbReference type="PANTHER" id="PTHR14359:SF6">
    <property type="entry name" value="PHOSPHOPANTOTHENOYLCYSTEINE DECARBOXYLASE"/>
    <property type="match status" value="1"/>
</dbReference>
<dbReference type="AlphaFoldDB" id="A0A5A7NW97"/>
<evidence type="ECO:0000313" key="11">
    <source>
        <dbReference type="Proteomes" id="UP000325081"/>
    </source>
</evidence>
<feature type="domain" description="Flavoprotein" evidence="9">
    <location>
        <begin position="71"/>
        <end position="174"/>
    </location>
</feature>
<comment type="caution">
    <text evidence="10">The sequence shown here is derived from an EMBL/GenBank/DDBJ whole genome shotgun (WGS) entry which is preliminary data.</text>
</comment>
<evidence type="ECO:0000256" key="2">
    <source>
        <dbReference type="ARBA" id="ARBA00022604"/>
    </source>
</evidence>
<keyword evidence="3" id="KW-0285">Flavoprotein</keyword>
<dbReference type="Pfam" id="PF02441">
    <property type="entry name" value="Flavoprotein"/>
    <property type="match status" value="1"/>
</dbReference>
<gene>
    <name evidence="10" type="ORF">STAS_00097</name>
</gene>
<comment type="similarity">
    <text evidence="6">Belongs to the HFCD (homooligomeric flavin containing Cys decarboxylase) superfamily.</text>
</comment>
<dbReference type="GO" id="GO:0010181">
    <property type="term" value="F:FMN binding"/>
    <property type="evidence" value="ECO:0007669"/>
    <property type="project" value="TreeGrafter"/>
</dbReference>
<name>A0A5A7NW97_STRAF</name>
<dbReference type="PANTHER" id="PTHR14359">
    <property type="entry name" value="HOMO-OLIGOMERIC FLAVIN CONTAINING CYS DECARBOXYLASE FAMILY"/>
    <property type="match status" value="1"/>
</dbReference>
<dbReference type="GO" id="GO:0071513">
    <property type="term" value="C:phosphopantothenoylcysteine decarboxylase complex"/>
    <property type="evidence" value="ECO:0007669"/>
    <property type="project" value="TreeGrafter"/>
</dbReference>
<keyword evidence="4" id="KW-0210">Decarboxylase</keyword>
<keyword evidence="11" id="KW-1185">Reference proteome</keyword>
<evidence type="ECO:0000256" key="4">
    <source>
        <dbReference type="ARBA" id="ARBA00022793"/>
    </source>
</evidence>
<evidence type="ECO:0000256" key="8">
    <source>
        <dbReference type="ARBA" id="ARBA00066422"/>
    </source>
</evidence>
<dbReference type="GO" id="GO:0004633">
    <property type="term" value="F:phosphopantothenoylcysteine decarboxylase activity"/>
    <property type="evidence" value="ECO:0007669"/>
    <property type="project" value="UniProtKB-EC"/>
</dbReference>
<dbReference type="EC" id="4.1.1.36" evidence="8"/>
<protein>
    <recommendedName>
        <fullName evidence="8">phosphopantothenoylcysteine decarboxylase</fullName>
        <ecNumber evidence="8">4.1.1.36</ecNumber>
    </recommendedName>
</protein>
<dbReference type="Proteomes" id="UP000325081">
    <property type="component" value="Unassembled WGS sequence"/>
</dbReference>
<keyword evidence="3" id="KW-0288">FMN</keyword>
<evidence type="ECO:0000256" key="1">
    <source>
        <dbReference type="ARBA" id="ARBA00001917"/>
    </source>
</evidence>
<evidence type="ECO:0000259" key="9">
    <source>
        <dbReference type="Pfam" id="PF02441"/>
    </source>
</evidence>
<evidence type="ECO:0000256" key="5">
    <source>
        <dbReference type="ARBA" id="ARBA00022993"/>
    </source>
</evidence>
<dbReference type="InterPro" id="IPR003382">
    <property type="entry name" value="Flavoprotein"/>
</dbReference>
<evidence type="ECO:0000256" key="3">
    <source>
        <dbReference type="ARBA" id="ARBA00022643"/>
    </source>
</evidence>
<reference evidence="11" key="1">
    <citation type="journal article" date="2019" name="Curr. Biol.">
        <title>Genome Sequence of Striga asiatica Provides Insight into the Evolution of Plant Parasitism.</title>
        <authorList>
            <person name="Yoshida S."/>
            <person name="Kim S."/>
            <person name="Wafula E.K."/>
            <person name="Tanskanen J."/>
            <person name="Kim Y.M."/>
            <person name="Honaas L."/>
            <person name="Yang Z."/>
            <person name="Spallek T."/>
            <person name="Conn C.E."/>
            <person name="Ichihashi Y."/>
            <person name="Cheong K."/>
            <person name="Cui S."/>
            <person name="Der J.P."/>
            <person name="Gundlach H."/>
            <person name="Jiao Y."/>
            <person name="Hori C."/>
            <person name="Ishida J.K."/>
            <person name="Kasahara H."/>
            <person name="Kiba T."/>
            <person name="Kim M.S."/>
            <person name="Koo N."/>
            <person name="Laohavisit A."/>
            <person name="Lee Y.H."/>
            <person name="Lumba S."/>
            <person name="McCourt P."/>
            <person name="Mortimer J.C."/>
            <person name="Mutuku J.M."/>
            <person name="Nomura T."/>
            <person name="Sasaki-Sekimoto Y."/>
            <person name="Seto Y."/>
            <person name="Wang Y."/>
            <person name="Wakatake T."/>
            <person name="Sakakibara H."/>
            <person name="Demura T."/>
            <person name="Yamaguchi S."/>
            <person name="Yoneyama K."/>
            <person name="Manabe R.I."/>
            <person name="Nelson D.C."/>
            <person name="Schulman A.H."/>
            <person name="Timko M.P."/>
            <person name="dePamphilis C.W."/>
            <person name="Choi D."/>
            <person name="Shirasu K."/>
        </authorList>
    </citation>
    <scope>NUCLEOTIDE SEQUENCE [LARGE SCALE GENOMIC DNA]</scope>
    <source>
        <strain evidence="11">cv. UVA1</strain>
    </source>
</reference>
<evidence type="ECO:0000256" key="6">
    <source>
        <dbReference type="ARBA" id="ARBA00038350"/>
    </source>
</evidence>
<organism evidence="10 11">
    <name type="scientific">Striga asiatica</name>
    <name type="common">Asiatic witchweed</name>
    <name type="synonym">Buchnera asiatica</name>
    <dbReference type="NCBI Taxonomy" id="4170"/>
    <lineage>
        <taxon>Eukaryota</taxon>
        <taxon>Viridiplantae</taxon>
        <taxon>Streptophyta</taxon>
        <taxon>Embryophyta</taxon>
        <taxon>Tracheophyta</taxon>
        <taxon>Spermatophyta</taxon>
        <taxon>Magnoliopsida</taxon>
        <taxon>eudicotyledons</taxon>
        <taxon>Gunneridae</taxon>
        <taxon>Pentapetalae</taxon>
        <taxon>asterids</taxon>
        <taxon>lamiids</taxon>
        <taxon>Lamiales</taxon>
        <taxon>Orobanchaceae</taxon>
        <taxon>Buchnereae</taxon>
        <taxon>Striga</taxon>
    </lineage>
</organism>
<dbReference type="EMBL" id="BKCP01000001">
    <property type="protein sequence ID" value="GER24568.1"/>
    <property type="molecule type" value="Genomic_DNA"/>
</dbReference>
<comment type="pathway">
    <text evidence="7">Cofactor biosynthesis; coenzyme A biosynthesis; CoA from (R)-pantothenate: step 3/5.</text>
</comment>
<keyword evidence="5" id="KW-0173">Coenzyme A biosynthesis</keyword>
<proteinExistence type="inferred from homology"/>
<dbReference type="SUPFAM" id="SSF52507">
    <property type="entry name" value="Homo-oligomeric flavin-containing Cys decarboxylases, HFCD"/>
    <property type="match status" value="1"/>
</dbReference>
<evidence type="ECO:0000256" key="7">
    <source>
        <dbReference type="ARBA" id="ARBA00060685"/>
    </source>
</evidence>
<keyword evidence="4" id="KW-0456">Lyase</keyword>
<keyword evidence="2" id="KW-0341">Growth regulation</keyword>
<accession>A0A5A7NW97</accession>
<comment type="cofactor">
    <cofactor evidence="1">
        <name>FMN</name>
        <dbReference type="ChEBI" id="CHEBI:58210"/>
    </cofactor>
</comment>
<sequence length="250" mass="27466">MENGEALENGEGVLDDPVAFFHFIGPENPNDMENGVPADAPPPAAAAEHVNEVPNSPLDLNLPPTPDFSGKKIILVVTGAPAAKGVIQICEVFRQFNAQIQVVVTDDSLKFFDRRLLSESAYVYADADQIEWKEKTLEIVHLVDWADALVVAPLSLKHMSMISVGLVDDIASEVCRSWPYGPRLDQFGFEIPPKPAVFFVQVTGPNRITRAINHNYYQLQNWGVRIFDGMPATPMQLVAQVFNALNGVNG</sequence>
<dbReference type="Gene3D" id="3.40.50.1950">
    <property type="entry name" value="Flavin prenyltransferase-like"/>
    <property type="match status" value="1"/>
</dbReference>